<keyword evidence="2" id="KW-1185">Reference proteome</keyword>
<gene>
    <name evidence="1" type="ORF">KP79_PYT14982</name>
</gene>
<evidence type="ECO:0008006" key="3">
    <source>
        <dbReference type="Google" id="ProtNLM"/>
    </source>
</evidence>
<organism evidence="1 2">
    <name type="scientific">Mizuhopecten yessoensis</name>
    <name type="common">Japanese scallop</name>
    <name type="synonym">Patinopecten yessoensis</name>
    <dbReference type="NCBI Taxonomy" id="6573"/>
    <lineage>
        <taxon>Eukaryota</taxon>
        <taxon>Metazoa</taxon>
        <taxon>Spiralia</taxon>
        <taxon>Lophotrochozoa</taxon>
        <taxon>Mollusca</taxon>
        <taxon>Bivalvia</taxon>
        <taxon>Autobranchia</taxon>
        <taxon>Pteriomorphia</taxon>
        <taxon>Pectinida</taxon>
        <taxon>Pectinoidea</taxon>
        <taxon>Pectinidae</taxon>
        <taxon>Mizuhopecten</taxon>
    </lineage>
</organism>
<evidence type="ECO:0000313" key="1">
    <source>
        <dbReference type="EMBL" id="OWF35243.1"/>
    </source>
</evidence>
<dbReference type="Gene3D" id="3.40.50.1110">
    <property type="entry name" value="SGNH hydrolase"/>
    <property type="match status" value="1"/>
</dbReference>
<dbReference type="CDD" id="cd00229">
    <property type="entry name" value="SGNH_hydrolase"/>
    <property type="match status" value="1"/>
</dbReference>
<accession>A0A210PFH2</accession>
<reference evidence="1 2" key="1">
    <citation type="journal article" date="2017" name="Nat. Ecol. Evol.">
        <title>Scallop genome provides insights into evolution of bilaterian karyotype and development.</title>
        <authorList>
            <person name="Wang S."/>
            <person name="Zhang J."/>
            <person name="Jiao W."/>
            <person name="Li J."/>
            <person name="Xun X."/>
            <person name="Sun Y."/>
            <person name="Guo X."/>
            <person name="Huan P."/>
            <person name="Dong B."/>
            <person name="Zhang L."/>
            <person name="Hu X."/>
            <person name="Sun X."/>
            <person name="Wang J."/>
            <person name="Zhao C."/>
            <person name="Wang Y."/>
            <person name="Wang D."/>
            <person name="Huang X."/>
            <person name="Wang R."/>
            <person name="Lv J."/>
            <person name="Li Y."/>
            <person name="Zhang Z."/>
            <person name="Liu B."/>
            <person name="Lu W."/>
            <person name="Hui Y."/>
            <person name="Liang J."/>
            <person name="Zhou Z."/>
            <person name="Hou R."/>
            <person name="Li X."/>
            <person name="Liu Y."/>
            <person name="Li H."/>
            <person name="Ning X."/>
            <person name="Lin Y."/>
            <person name="Zhao L."/>
            <person name="Xing Q."/>
            <person name="Dou J."/>
            <person name="Li Y."/>
            <person name="Mao J."/>
            <person name="Guo H."/>
            <person name="Dou H."/>
            <person name="Li T."/>
            <person name="Mu C."/>
            <person name="Jiang W."/>
            <person name="Fu Q."/>
            <person name="Fu X."/>
            <person name="Miao Y."/>
            <person name="Liu J."/>
            <person name="Yu Q."/>
            <person name="Li R."/>
            <person name="Liao H."/>
            <person name="Li X."/>
            <person name="Kong Y."/>
            <person name="Jiang Z."/>
            <person name="Chourrout D."/>
            <person name="Li R."/>
            <person name="Bao Z."/>
        </authorList>
    </citation>
    <scope>NUCLEOTIDE SEQUENCE [LARGE SCALE GENOMIC DNA]</scope>
    <source>
        <strain evidence="1 2">PY_sf001</strain>
    </source>
</reference>
<dbReference type="InterPro" id="IPR036514">
    <property type="entry name" value="SGNH_hydro_sf"/>
</dbReference>
<sequence length="187" mass="21504">MKVVIIGHSFVRRLRELVEKDSDCANLRLETDKFQVNFRARGGLTVHKLRQQAELLSFNHTDLVFLQIGGNDLSTLSPYQVAHSIFDIVEHILNVNRARHVVVGQLFWRSPEATKSDLYNDKVVRTNLLLSEGAQCSRRITFWRHRGFWKKTLSFLSVDGVHLHVQAQRKYLQSVKAAILTVAKTID</sequence>
<dbReference type="SUPFAM" id="SSF52266">
    <property type="entry name" value="SGNH hydrolase"/>
    <property type="match status" value="1"/>
</dbReference>
<proteinExistence type="predicted"/>
<name>A0A210PFH2_MIZYE</name>
<dbReference type="AlphaFoldDB" id="A0A210PFH2"/>
<dbReference type="EMBL" id="NEDP02076735">
    <property type="protein sequence ID" value="OWF35243.1"/>
    <property type="molecule type" value="Genomic_DNA"/>
</dbReference>
<dbReference type="Proteomes" id="UP000242188">
    <property type="component" value="Unassembled WGS sequence"/>
</dbReference>
<comment type="caution">
    <text evidence="1">The sequence shown here is derived from an EMBL/GenBank/DDBJ whole genome shotgun (WGS) entry which is preliminary data.</text>
</comment>
<protein>
    <recommendedName>
        <fullName evidence="3">SGNH hydrolase-type esterase domain-containing protein</fullName>
    </recommendedName>
</protein>
<evidence type="ECO:0000313" key="2">
    <source>
        <dbReference type="Proteomes" id="UP000242188"/>
    </source>
</evidence>